<name>A0AA40DH95_9PEZI</name>
<evidence type="ECO:0000256" key="1">
    <source>
        <dbReference type="SAM" id="Phobius"/>
    </source>
</evidence>
<feature type="transmembrane region" description="Helical" evidence="1">
    <location>
        <begin position="44"/>
        <end position="63"/>
    </location>
</feature>
<evidence type="ECO:0000313" key="2">
    <source>
        <dbReference type="EMBL" id="KAK0674470.1"/>
    </source>
</evidence>
<proteinExistence type="predicted"/>
<dbReference type="AlphaFoldDB" id="A0AA40DH95"/>
<keyword evidence="1" id="KW-1133">Transmembrane helix</keyword>
<comment type="caution">
    <text evidence="2">The sequence shown here is derived from an EMBL/GenBank/DDBJ whole genome shotgun (WGS) entry which is preliminary data.</text>
</comment>
<evidence type="ECO:0000313" key="3">
    <source>
        <dbReference type="Proteomes" id="UP001174997"/>
    </source>
</evidence>
<dbReference type="Proteomes" id="UP001174997">
    <property type="component" value="Unassembled WGS sequence"/>
</dbReference>
<accession>A0AA40DH95</accession>
<dbReference type="EMBL" id="JAULSY010000001">
    <property type="protein sequence ID" value="KAK0674470.1"/>
    <property type="molecule type" value="Genomic_DNA"/>
</dbReference>
<keyword evidence="3" id="KW-1185">Reference proteome</keyword>
<keyword evidence="1" id="KW-0812">Transmembrane</keyword>
<keyword evidence="1" id="KW-0472">Membrane</keyword>
<protein>
    <submittedName>
        <fullName evidence="2">Uncharacterized protein</fullName>
    </submittedName>
</protein>
<sequence length="104" mass="11197">MTGGHIHHGIFCCLFYLHMGHMSGRVVSVFVYSTRGRRCCVSFAYGYGLVPLAKLLLLGLSSLCHHPSDSQDGGKLLLSTCRDLHVVAGSYLSALGPLSAGCQW</sequence>
<reference evidence="2" key="1">
    <citation type="submission" date="2023-06" db="EMBL/GenBank/DDBJ databases">
        <title>Genome-scale phylogeny and comparative genomics of the fungal order Sordariales.</title>
        <authorList>
            <consortium name="Lawrence Berkeley National Laboratory"/>
            <person name="Hensen N."/>
            <person name="Bonometti L."/>
            <person name="Westerberg I."/>
            <person name="Brannstrom I.O."/>
            <person name="Guillou S."/>
            <person name="Cros-Aarteil S."/>
            <person name="Calhoun S."/>
            <person name="Haridas S."/>
            <person name="Kuo A."/>
            <person name="Mondo S."/>
            <person name="Pangilinan J."/>
            <person name="Riley R."/>
            <person name="Labutti K."/>
            <person name="Andreopoulos B."/>
            <person name="Lipzen A."/>
            <person name="Chen C."/>
            <person name="Yanf M."/>
            <person name="Daum C."/>
            <person name="Ng V."/>
            <person name="Clum A."/>
            <person name="Steindorff A."/>
            <person name="Ohm R."/>
            <person name="Martin F."/>
            <person name="Silar P."/>
            <person name="Natvig D."/>
            <person name="Lalanne C."/>
            <person name="Gautier V."/>
            <person name="Ament-Velasquez S.L."/>
            <person name="Kruys A."/>
            <person name="Hutchinson M.I."/>
            <person name="Powell A.J."/>
            <person name="Barry K."/>
            <person name="Miller A.N."/>
            <person name="Grigoriev I.V."/>
            <person name="Debuchy R."/>
            <person name="Gladieux P."/>
            <person name="Thoren M.H."/>
            <person name="Johannesson H."/>
        </authorList>
    </citation>
    <scope>NUCLEOTIDE SEQUENCE</scope>
    <source>
        <strain evidence="2">CBS 307.81</strain>
    </source>
</reference>
<organism evidence="2 3">
    <name type="scientific">Cercophora samala</name>
    <dbReference type="NCBI Taxonomy" id="330535"/>
    <lineage>
        <taxon>Eukaryota</taxon>
        <taxon>Fungi</taxon>
        <taxon>Dikarya</taxon>
        <taxon>Ascomycota</taxon>
        <taxon>Pezizomycotina</taxon>
        <taxon>Sordariomycetes</taxon>
        <taxon>Sordariomycetidae</taxon>
        <taxon>Sordariales</taxon>
        <taxon>Lasiosphaeriaceae</taxon>
        <taxon>Cercophora</taxon>
    </lineage>
</organism>
<gene>
    <name evidence="2" type="ORF">QBC41DRAFT_308752</name>
</gene>
<feature type="transmembrane region" description="Helical" evidence="1">
    <location>
        <begin position="6"/>
        <end position="32"/>
    </location>
</feature>